<dbReference type="AlphaFoldDB" id="A0A1I0L604"/>
<evidence type="ECO:0000313" key="1">
    <source>
        <dbReference type="EMBL" id="SEU35036.1"/>
    </source>
</evidence>
<proteinExistence type="predicted"/>
<reference evidence="1 2" key="1">
    <citation type="submission" date="2016-10" db="EMBL/GenBank/DDBJ databases">
        <authorList>
            <person name="de Groot N.N."/>
        </authorList>
    </citation>
    <scope>NUCLEOTIDE SEQUENCE [LARGE SCALE GENOMIC DNA]</scope>
    <source>
        <strain evidence="1 2">CGMCC 4.5598</strain>
    </source>
</reference>
<keyword evidence="2" id="KW-1185">Reference proteome</keyword>
<dbReference type="STRING" id="568860.SAMN05421811_112174"/>
<protein>
    <submittedName>
        <fullName evidence="1">Uncharacterized protein</fullName>
    </submittedName>
</protein>
<dbReference type="EMBL" id="FOHX01000012">
    <property type="protein sequence ID" value="SEU35036.1"/>
    <property type="molecule type" value="Genomic_DNA"/>
</dbReference>
<name>A0A1I0L604_9ACTN</name>
<dbReference type="Proteomes" id="UP000199361">
    <property type="component" value="Unassembled WGS sequence"/>
</dbReference>
<evidence type="ECO:0000313" key="2">
    <source>
        <dbReference type="Proteomes" id="UP000199361"/>
    </source>
</evidence>
<gene>
    <name evidence="1" type="ORF">SAMN05421811_112174</name>
</gene>
<sequence>MRLKQQATVHGAVDERARNKALTAVFTMRRIGTALALLILPLTSCGATDAITDAVSQIELTQKVIQRESSAWRNELPQLQLRLNSLIEQQQGKLTADAKQILADTSNDVRSLAQETVTLAGLTAEQLTAKFGTEARCNIDFARSRVSADLTTLVERLKFWQQHHNRPPRPPHSVCQITPDNVELRTTGLNEGWSMSLPTDKVVGVYGYNFRSDAVPAVELQDRTGNKLRDSKVSVSYVTQYQLNLNFGSEDFSQIAPGARYVLRWPDQPDPNAISVTLIKPAQLKILDVAVQPSAARARVDLVRAVVDLVNQGGSDTARFVVRWTPGPNDPVQDLSIDSLGAGERMKVTFPGYVYKTAGSFQTDIVVGGGSDSWHGVVNVTPYANTPRLQSVPIRGQWPGGGGESGQTKSDFDLQAIELGADCEIDASRGGGSFEVSDINDDNLKYTIAWPSGYDFGFGGNTFWRSLSSVSANYDAQTRRVTPVVTLKGLGGHGWFATRGPERFDGTFTVYSMCPQ</sequence>
<dbReference type="RefSeq" id="WP_091088789.1">
    <property type="nucleotide sequence ID" value="NZ_FOHX01000012.1"/>
</dbReference>
<accession>A0A1I0L604</accession>
<organism evidence="1 2">
    <name type="scientific">Nonomuraea wenchangensis</name>
    <dbReference type="NCBI Taxonomy" id="568860"/>
    <lineage>
        <taxon>Bacteria</taxon>
        <taxon>Bacillati</taxon>
        <taxon>Actinomycetota</taxon>
        <taxon>Actinomycetes</taxon>
        <taxon>Streptosporangiales</taxon>
        <taxon>Streptosporangiaceae</taxon>
        <taxon>Nonomuraea</taxon>
    </lineage>
</organism>
<dbReference type="OrthoDB" id="3637015at2"/>